<organism evidence="3 4">
    <name type="scientific">Methylomonas methanica (strain DSM 25384 / MC09)</name>
    <dbReference type="NCBI Taxonomy" id="857087"/>
    <lineage>
        <taxon>Bacteria</taxon>
        <taxon>Pseudomonadati</taxon>
        <taxon>Pseudomonadota</taxon>
        <taxon>Gammaproteobacteria</taxon>
        <taxon>Methylococcales</taxon>
        <taxon>Methylococcaceae</taxon>
        <taxon>Methylomonas</taxon>
    </lineage>
</organism>
<dbReference type="NCBIfam" id="TIGR00236">
    <property type="entry name" value="wecB"/>
    <property type="match status" value="1"/>
</dbReference>
<feature type="domain" description="UDP-N-acetylglucosamine 2-epimerase" evidence="2">
    <location>
        <begin position="24"/>
        <end position="356"/>
    </location>
</feature>
<dbReference type="EMBL" id="CP002738">
    <property type="protein sequence ID" value="AEG02008.1"/>
    <property type="molecule type" value="Genomic_DNA"/>
</dbReference>
<dbReference type="eggNOG" id="COG0381">
    <property type="taxonomic scope" value="Bacteria"/>
</dbReference>
<dbReference type="PANTHER" id="PTHR43174:SF1">
    <property type="entry name" value="UDP-N-ACETYLGLUCOSAMINE 2-EPIMERASE"/>
    <property type="match status" value="1"/>
</dbReference>
<reference evidence="4" key="3">
    <citation type="submission" date="2011-05" db="EMBL/GenBank/DDBJ databases">
        <title>Complete sequence of Methylomonas methanica MC09.</title>
        <authorList>
            <consortium name="US DOE Joint Genome Institute"/>
            <person name="Lucas S."/>
            <person name="Han J."/>
            <person name="Lapidus A."/>
            <person name="Cheng J.-F."/>
            <person name="Goodwin L."/>
            <person name="Pitluck S."/>
            <person name="Peters L."/>
            <person name="Mikhailova N."/>
            <person name="Teshima H."/>
            <person name="Han C."/>
            <person name="Tapia R."/>
            <person name="Land M."/>
            <person name="Hauser L."/>
            <person name="Kyrpides N."/>
            <person name="Ivanova N."/>
            <person name="Pagani I."/>
            <person name="Stein L."/>
            <person name="Woyke T."/>
        </authorList>
    </citation>
    <scope>NUCLEOTIDE SEQUENCE [LARGE SCALE GENOMIC DNA]</scope>
    <source>
        <strain evidence="4">MC09</strain>
    </source>
</reference>
<comment type="similarity">
    <text evidence="1">Belongs to the UDP-N-acetylglucosamine 2-epimerase family.</text>
</comment>
<dbReference type="PANTHER" id="PTHR43174">
    <property type="entry name" value="UDP-N-ACETYLGLUCOSAMINE 2-EPIMERASE"/>
    <property type="match status" value="1"/>
</dbReference>
<dbReference type="STRING" id="857087.Metme_3647"/>
<dbReference type="GO" id="GO:0016853">
    <property type="term" value="F:isomerase activity"/>
    <property type="evidence" value="ECO:0007669"/>
    <property type="project" value="UniProtKB-KW"/>
</dbReference>
<dbReference type="SUPFAM" id="SSF53756">
    <property type="entry name" value="UDP-Glycosyltransferase/glycogen phosphorylase"/>
    <property type="match status" value="1"/>
</dbReference>
<dbReference type="RefSeq" id="WP_013820227.1">
    <property type="nucleotide sequence ID" value="NC_015572.1"/>
</dbReference>
<evidence type="ECO:0000313" key="4">
    <source>
        <dbReference type="Proteomes" id="UP000008888"/>
    </source>
</evidence>
<reference evidence="3 4" key="1">
    <citation type="journal article" date="2011" name="J. Bacteriol.">
        <title>Complete Genome Sequence of the Aerobic Marine Methanotroph Methylomonas methanica MC09.</title>
        <authorList>
            <person name="Boden R."/>
            <person name="Cunliffe M."/>
            <person name="Scanlan J."/>
            <person name="Moussard H."/>
            <person name="Kits K.D."/>
            <person name="Klotz M.G."/>
            <person name="Jetten M.S."/>
            <person name="Vuilleumier S."/>
            <person name="Han J."/>
            <person name="Peters L."/>
            <person name="Mikhailova N."/>
            <person name="Teshima H."/>
            <person name="Tapia R."/>
            <person name="Kyrpides N."/>
            <person name="Ivanova N."/>
            <person name="Pagani I."/>
            <person name="Cheng J.F."/>
            <person name="Goodwin L."/>
            <person name="Han C."/>
            <person name="Hauser L."/>
            <person name="Land M.L."/>
            <person name="Lapidus A."/>
            <person name="Lucas S."/>
            <person name="Pitluck S."/>
            <person name="Woyke T."/>
            <person name="Stein L."/>
            <person name="Murrell J.C."/>
        </authorList>
    </citation>
    <scope>NUCLEOTIDE SEQUENCE [LARGE SCALE GENOMIC DNA]</scope>
    <source>
        <strain evidence="3 4">MC09</strain>
    </source>
</reference>
<evidence type="ECO:0000259" key="2">
    <source>
        <dbReference type="Pfam" id="PF02350"/>
    </source>
</evidence>
<dbReference type="InterPro" id="IPR003331">
    <property type="entry name" value="UDP_GlcNAc_Epimerase_2_dom"/>
</dbReference>
<dbReference type="KEGG" id="mmt:Metme_3647"/>
<dbReference type="CDD" id="cd03786">
    <property type="entry name" value="GTB_UDP-GlcNAc_2-Epimerase"/>
    <property type="match status" value="1"/>
</dbReference>
<sequence length="363" mass="39616">MHITYVLGTRPEIIKLASLIQASAREGLRFTIIHTNQHYAEQMDRVFFRELELPEPKHHLDIRSRSHGAQIGGMLAGIERVLQAEPPAVVVVQGDTNSALAGGLAASKLGIPVAHVEAGLRSHDRSMPEEINRVLIDHLSDYLFCPTANQAEYLATEGIQAGRVHVTGNTIADATLNYAETARLRSGILGTLGLNTGKYALLTCHRPSNTDNPEHFAALMAAVADIANLSGFTLVFPIHPRLGKQQRHAAERHRCITLIDPVGYLDMLALLQNAALILTDSGGIQEEACILRRKCLVLRRNIERPEALVSGGCVLPSSLEASELLAAASALLKRPVNWHNPFGDGLAYRRILDILKPTIDARH</sequence>
<dbReference type="OrthoDB" id="9803238at2"/>
<evidence type="ECO:0000313" key="3">
    <source>
        <dbReference type="EMBL" id="AEG02008.1"/>
    </source>
</evidence>
<name>F9ZW37_METMM</name>
<dbReference type="HOGENOM" id="CLU_041674_0_1_6"/>
<gene>
    <name evidence="3" type="ordered locus">Metme_3647</name>
</gene>
<accession>F9ZW37</accession>
<reference key="2">
    <citation type="submission" date="2011-05" db="EMBL/GenBank/DDBJ databases">
        <title>Complete genome sequence of the aerobic marine methanotroph Methylomonas methanica MC09.</title>
        <authorList>
            <person name="Boden R."/>
            <person name="Cunliffe M."/>
            <person name="Scanlan J."/>
            <person name="Moussard H."/>
            <person name="Kits K.D."/>
            <person name="Klotz M."/>
            <person name="Jetten M."/>
            <person name="Vuilleumier S."/>
            <person name="Han J."/>
            <person name="Peters L."/>
            <person name="Mikhailova N."/>
            <person name="Teshima H."/>
            <person name="Tapia R."/>
            <person name="Kyrpides N."/>
            <person name="Ivanova N."/>
            <person name="Pagani I."/>
            <person name="Cheng J.-F."/>
            <person name="Goodwin L."/>
            <person name="Han C."/>
            <person name="Hauser L."/>
            <person name="Land M."/>
            <person name="Lapidus A."/>
            <person name="Lucas S."/>
            <person name="Pitluck S."/>
            <person name="Woyke T."/>
            <person name="Stein L.Y."/>
            <person name="Murrell C."/>
        </authorList>
    </citation>
    <scope>NUCLEOTIDE SEQUENCE</scope>
    <source>
        <strain>MC09</strain>
    </source>
</reference>
<dbReference type="InterPro" id="IPR029767">
    <property type="entry name" value="WecB-like"/>
</dbReference>
<evidence type="ECO:0000256" key="1">
    <source>
        <dbReference type="RuleBase" id="RU003513"/>
    </source>
</evidence>
<dbReference type="Pfam" id="PF02350">
    <property type="entry name" value="Epimerase_2"/>
    <property type="match status" value="1"/>
</dbReference>
<dbReference type="AlphaFoldDB" id="F9ZW37"/>
<keyword evidence="1" id="KW-0413">Isomerase</keyword>
<dbReference type="Proteomes" id="UP000008888">
    <property type="component" value="Chromosome"/>
</dbReference>
<proteinExistence type="inferred from homology"/>
<keyword evidence="4" id="KW-1185">Reference proteome</keyword>
<dbReference type="Gene3D" id="3.40.50.2000">
    <property type="entry name" value="Glycogen Phosphorylase B"/>
    <property type="match status" value="2"/>
</dbReference>
<protein>
    <submittedName>
        <fullName evidence="3">UDP-N-acetylglucosamine 2-epimerase</fullName>
    </submittedName>
</protein>